<proteinExistence type="predicted"/>
<evidence type="ECO:0000313" key="2">
    <source>
        <dbReference type="Proteomes" id="UP000502377"/>
    </source>
</evidence>
<sequence length="133" mass="14313">MKISNLTLVCAVALLGGCGAPMFLPKPLDASARGITEVRDTPYNCKVLGEAEGSDDATGYAAATLEQVRKGALNDLRNEAVAVVGAGKRITLYILDEWALCYGERGRPTRCPQNAVYVNSYRVRAQIFDCGEK</sequence>
<dbReference type="EMBL" id="CP012543">
    <property type="protein sequence ID" value="QCD47073.1"/>
    <property type="molecule type" value="Genomic_DNA"/>
</dbReference>
<accession>A0A6G5QMV2</accession>
<dbReference type="Proteomes" id="UP000502377">
    <property type="component" value="Chromosome"/>
</dbReference>
<gene>
    <name evidence="1" type="ORF">CRECT_1423</name>
</gene>
<evidence type="ECO:0000313" key="1">
    <source>
        <dbReference type="EMBL" id="QCD47073.1"/>
    </source>
</evidence>
<name>A0A6G5QMV2_CAMRE</name>
<evidence type="ECO:0008006" key="3">
    <source>
        <dbReference type="Google" id="ProtNLM"/>
    </source>
</evidence>
<dbReference type="PROSITE" id="PS51257">
    <property type="entry name" value="PROKAR_LIPOPROTEIN"/>
    <property type="match status" value="1"/>
</dbReference>
<protein>
    <recommendedName>
        <fullName evidence="3">DUF4156 domain protein</fullName>
    </recommendedName>
</protein>
<dbReference type="RefSeq" id="WP_002945213.1">
    <property type="nucleotide sequence ID" value="NZ_CP012543.1"/>
</dbReference>
<dbReference type="AlphaFoldDB" id="A0A6G5QMV2"/>
<organism evidence="1 2">
    <name type="scientific">Campylobacter rectus</name>
    <name type="common">Wolinella recta</name>
    <dbReference type="NCBI Taxonomy" id="203"/>
    <lineage>
        <taxon>Bacteria</taxon>
        <taxon>Pseudomonadati</taxon>
        <taxon>Campylobacterota</taxon>
        <taxon>Epsilonproteobacteria</taxon>
        <taxon>Campylobacterales</taxon>
        <taxon>Campylobacteraceae</taxon>
        <taxon>Campylobacter</taxon>
    </lineage>
</organism>
<dbReference type="KEGG" id="crx:CRECT_1423"/>
<reference evidence="1 2" key="1">
    <citation type="submission" date="2016-07" db="EMBL/GenBank/DDBJ databases">
        <title>Comparative genomics of the Campylobacter concisus group.</title>
        <authorList>
            <person name="Miller W.G."/>
            <person name="Yee E."/>
            <person name="Chapman M.H."/>
            <person name="Huynh S."/>
            <person name="Bono J.L."/>
            <person name="On S.L.W."/>
            <person name="StLeger J."/>
            <person name="Foster G."/>
            <person name="Parker C.T."/>
        </authorList>
    </citation>
    <scope>NUCLEOTIDE SEQUENCE [LARGE SCALE GENOMIC DNA]</scope>
    <source>
        <strain evidence="1 2">ATCC 33238</strain>
    </source>
</reference>